<keyword evidence="1" id="KW-0472">Membrane</keyword>
<evidence type="ECO:0008006" key="4">
    <source>
        <dbReference type="Google" id="ProtNLM"/>
    </source>
</evidence>
<sequence>MSAGIAGAARVGIPAVSIAAGLLMVVSVAAGSHGPAMVAGAAALTAVAVGTVFRAAATLAVLLVVVTIALSGPPPVPVGLAGLCAAAYLVSRHAAGASAAVVVGSRATWVAALCFTSAGLVAASFPLQSPWLPLVAPPGALAIFVLAARPFT</sequence>
<dbReference type="RefSeq" id="WP_144949421.1">
    <property type="nucleotide sequence ID" value="NZ_VMQU01000014.1"/>
</dbReference>
<dbReference type="OrthoDB" id="4753611at2"/>
<keyword evidence="3" id="KW-1185">Reference proteome</keyword>
<keyword evidence="1" id="KW-0812">Transmembrane</keyword>
<feature type="transmembrane region" description="Helical" evidence="1">
    <location>
        <begin position="131"/>
        <end position="148"/>
    </location>
</feature>
<evidence type="ECO:0000313" key="2">
    <source>
        <dbReference type="EMBL" id="TVS91365.1"/>
    </source>
</evidence>
<dbReference type="EMBL" id="VMQU01000014">
    <property type="protein sequence ID" value="TVS91365.1"/>
    <property type="molecule type" value="Genomic_DNA"/>
</dbReference>
<keyword evidence="1" id="KW-1133">Transmembrane helix</keyword>
<reference evidence="2 3" key="1">
    <citation type="submission" date="2019-07" db="EMBL/GenBank/DDBJ databases">
        <title>New Mycobacterium species.</title>
        <authorList>
            <person name="Tortoli E."/>
            <person name="Ghielmetti G."/>
            <person name="Friedel U."/>
            <person name="Trovato A."/>
        </authorList>
    </citation>
    <scope>NUCLEOTIDE SEQUENCE [LARGE SCALE GENOMIC DNA]</scope>
    <source>
        <strain evidence="2 3">16-83</strain>
    </source>
</reference>
<dbReference type="AlphaFoldDB" id="A0A557XYV8"/>
<evidence type="ECO:0000313" key="3">
    <source>
        <dbReference type="Proteomes" id="UP000320513"/>
    </source>
</evidence>
<organism evidence="2 3">
    <name type="scientific">Mycobacterium helveticum</name>
    <dbReference type="NCBI Taxonomy" id="2592811"/>
    <lineage>
        <taxon>Bacteria</taxon>
        <taxon>Bacillati</taxon>
        <taxon>Actinomycetota</taxon>
        <taxon>Actinomycetes</taxon>
        <taxon>Mycobacteriales</taxon>
        <taxon>Mycobacteriaceae</taxon>
        <taxon>Mycobacterium</taxon>
    </lineage>
</organism>
<gene>
    <name evidence="2" type="ORF">FPZ47_05410</name>
</gene>
<protein>
    <recommendedName>
        <fullName evidence="4">Integral membrane protein</fullName>
    </recommendedName>
</protein>
<feature type="transmembrane region" description="Helical" evidence="1">
    <location>
        <begin position="42"/>
        <end position="70"/>
    </location>
</feature>
<name>A0A557XYV8_9MYCO</name>
<feature type="transmembrane region" description="Helical" evidence="1">
    <location>
        <begin position="76"/>
        <end position="95"/>
    </location>
</feature>
<proteinExistence type="predicted"/>
<feature type="transmembrane region" description="Helical" evidence="1">
    <location>
        <begin position="107"/>
        <end position="125"/>
    </location>
</feature>
<dbReference type="Proteomes" id="UP000320513">
    <property type="component" value="Unassembled WGS sequence"/>
</dbReference>
<comment type="caution">
    <text evidence="2">The sequence shown here is derived from an EMBL/GenBank/DDBJ whole genome shotgun (WGS) entry which is preliminary data.</text>
</comment>
<accession>A0A557XYV8</accession>
<evidence type="ECO:0000256" key="1">
    <source>
        <dbReference type="SAM" id="Phobius"/>
    </source>
</evidence>
<feature type="transmembrane region" description="Helical" evidence="1">
    <location>
        <begin position="12"/>
        <end position="30"/>
    </location>
</feature>